<reference evidence="5" key="1">
    <citation type="submission" date="2022-03" db="EMBL/GenBank/DDBJ databases">
        <authorList>
            <person name="Woo C.Y."/>
        </authorList>
    </citation>
    <scope>NUCLEOTIDE SEQUENCE</scope>
    <source>
        <strain evidence="5">CYS-02</strain>
    </source>
</reference>
<name>A0A9X1VV78_9BURK</name>
<evidence type="ECO:0000256" key="1">
    <source>
        <dbReference type="ARBA" id="ARBA00023015"/>
    </source>
</evidence>
<keyword evidence="1" id="KW-0805">Transcription regulation</keyword>
<protein>
    <submittedName>
        <fullName evidence="5">GntR family transcriptional regulator</fullName>
    </submittedName>
</protein>
<organism evidence="5 6">
    <name type="scientific">Variovorax terrae</name>
    <dbReference type="NCBI Taxonomy" id="2923278"/>
    <lineage>
        <taxon>Bacteria</taxon>
        <taxon>Pseudomonadati</taxon>
        <taxon>Pseudomonadota</taxon>
        <taxon>Betaproteobacteria</taxon>
        <taxon>Burkholderiales</taxon>
        <taxon>Comamonadaceae</taxon>
        <taxon>Variovorax</taxon>
    </lineage>
</organism>
<dbReference type="InterPro" id="IPR036390">
    <property type="entry name" value="WH_DNA-bd_sf"/>
</dbReference>
<feature type="domain" description="HTH gntR-type" evidence="4">
    <location>
        <begin position="20"/>
        <end position="87"/>
    </location>
</feature>
<evidence type="ECO:0000313" key="5">
    <source>
        <dbReference type="EMBL" id="MCJ0763764.1"/>
    </source>
</evidence>
<dbReference type="Pfam" id="PF07729">
    <property type="entry name" value="FCD"/>
    <property type="match status" value="1"/>
</dbReference>
<evidence type="ECO:0000256" key="3">
    <source>
        <dbReference type="ARBA" id="ARBA00023163"/>
    </source>
</evidence>
<proteinExistence type="predicted"/>
<dbReference type="GO" id="GO:0003700">
    <property type="term" value="F:DNA-binding transcription factor activity"/>
    <property type="evidence" value="ECO:0007669"/>
    <property type="project" value="InterPro"/>
</dbReference>
<dbReference type="Proteomes" id="UP001139447">
    <property type="component" value="Unassembled WGS sequence"/>
</dbReference>
<dbReference type="SMART" id="SM00895">
    <property type="entry name" value="FCD"/>
    <property type="match status" value="1"/>
</dbReference>
<gene>
    <name evidence="5" type="ORF">MMF98_11160</name>
</gene>
<sequence>MPPDNDTDTALAPRWSTSRKALHTFALERLRQMIFSGELAPGERLNETSLTEQLKISRTPLREAFRSLAGEGLIELPPSRGAYVKALSETDIRHLFDLVAGLEMTAADLASRRATDQELSTIVALTHSLDSAFKRGDRAQYFALNQCIHESLVRYARNPLLEENYNNLNARVRRERFRSTMHLARWGEAMAEHLALANALTARDHATVRQIMYEHMLSGSEISTEMLIAEQQPRPADE</sequence>
<evidence type="ECO:0000259" key="4">
    <source>
        <dbReference type="PROSITE" id="PS50949"/>
    </source>
</evidence>
<dbReference type="RefSeq" id="WP_243306341.1">
    <property type="nucleotide sequence ID" value="NZ_JALGBI010000001.1"/>
</dbReference>
<dbReference type="Gene3D" id="1.20.120.530">
    <property type="entry name" value="GntR ligand-binding domain-like"/>
    <property type="match status" value="1"/>
</dbReference>
<dbReference type="SMART" id="SM00345">
    <property type="entry name" value="HTH_GNTR"/>
    <property type="match status" value="1"/>
</dbReference>
<keyword evidence="3" id="KW-0804">Transcription</keyword>
<evidence type="ECO:0000256" key="2">
    <source>
        <dbReference type="ARBA" id="ARBA00023125"/>
    </source>
</evidence>
<dbReference type="PRINTS" id="PR00035">
    <property type="entry name" value="HTHGNTR"/>
</dbReference>
<comment type="caution">
    <text evidence="5">The sequence shown here is derived from an EMBL/GenBank/DDBJ whole genome shotgun (WGS) entry which is preliminary data.</text>
</comment>
<dbReference type="SUPFAM" id="SSF46785">
    <property type="entry name" value="Winged helix' DNA-binding domain"/>
    <property type="match status" value="1"/>
</dbReference>
<keyword evidence="2" id="KW-0238">DNA-binding</keyword>
<keyword evidence="6" id="KW-1185">Reference proteome</keyword>
<dbReference type="PROSITE" id="PS50949">
    <property type="entry name" value="HTH_GNTR"/>
    <property type="match status" value="1"/>
</dbReference>
<dbReference type="Pfam" id="PF00392">
    <property type="entry name" value="GntR"/>
    <property type="match status" value="1"/>
</dbReference>
<dbReference type="SUPFAM" id="SSF48008">
    <property type="entry name" value="GntR ligand-binding domain-like"/>
    <property type="match status" value="1"/>
</dbReference>
<dbReference type="AlphaFoldDB" id="A0A9X1VV78"/>
<dbReference type="InterPro" id="IPR000524">
    <property type="entry name" value="Tscrpt_reg_HTH_GntR"/>
</dbReference>
<dbReference type="Gene3D" id="1.10.10.10">
    <property type="entry name" value="Winged helix-like DNA-binding domain superfamily/Winged helix DNA-binding domain"/>
    <property type="match status" value="1"/>
</dbReference>
<dbReference type="CDD" id="cd07377">
    <property type="entry name" value="WHTH_GntR"/>
    <property type="match status" value="1"/>
</dbReference>
<dbReference type="PANTHER" id="PTHR43537:SF50">
    <property type="entry name" value="TRANSCRIPTIONAL REGULATORY PROTEIN"/>
    <property type="match status" value="1"/>
</dbReference>
<evidence type="ECO:0000313" key="6">
    <source>
        <dbReference type="Proteomes" id="UP001139447"/>
    </source>
</evidence>
<dbReference type="EMBL" id="JALGBI010000001">
    <property type="protein sequence ID" value="MCJ0763764.1"/>
    <property type="molecule type" value="Genomic_DNA"/>
</dbReference>
<accession>A0A9X1VV78</accession>
<dbReference type="InterPro" id="IPR011711">
    <property type="entry name" value="GntR_C"/>
</dbReference>
<dbReference type="InterPro" id="IPR008920">
    <property type="entry name" value="TF_FadR/GntR_C"/>
</dbReference>
<dbReference type="PANTHER" id="PTHR43537">
    <property type="entry name" value="TRANSCRIPTIONAL REGULATOR, GNTR FAMILY"/>
    <property type="match status" value="1"/>
</dbReference>
<dbReference type="GO" id="GO:0003677">
    <property type="term" value="F:DNA binding"/>
    <property type="evidence" value="ECO:0007669"/>
    <property type="project" value="UniProtKB-KW"/>
</dbReference>
<dbReference type="InterPro" id="IPR036388">
    <property type="entry name" value="WH-like_DNA-bd_sf"/>
</dbReference>